<organism evidence="1">
    <name type="scientific">Arundo donax</name>
    <name type="common">Giant reed</name>
    <name type="synonym">Donax arundinaceus</name>
    <dbReference type="NCBI Taxonomy" id="35708"/>
    <lineage>
        <taxon>Eukaryota</taxon>
        <taxon>Viridiplantae</taxon>
        <taxon>Streptophyta</taxon>
        <taxon>Embryophyta</taxon>
        <taxon>Tracheophyta</taxon>
        <taxon>Spermatophyta</taxon>
        <taxon>Magnoliopsida</taxon>
        <taxon>Liliopsida</taxon>
        <taxon>Poales</taxon>
        <taxon>Poaceae</taxon>
        <taxon>PACMAD clade</taxon>
        <taxon>Arundinoideae</taxon>
        <taxon>Arundineae</taxon>
        <taxon>Arundo</taxon>
    </lineage>
</organism>
<name>A0A0A8Y7R4_ARUDO</name>
<evidence type="ECO:0000313" key="1">
    <source>
        <dbReference type="EMBL" id="JAD22201.1"/>
    </source>
</evidence>
<dbReference type="AlphaFoldDB" id="A0A0A8Y7R4"/>
<dbReference type="EMBL" id="GBRH01275694">
    <property type="protein sequence ID" value="JAD22201.1"/>
    <property type="molecule type" value="Transcribed_RNA"/>
</dbReference>
<proteinExistence type="predicted"/>
<reference evidence="1" key="1">
    <citation type="submission" date="2014-09" db="EMBL/GenBank/DDBJ databases">
        <authorList>
            <person name="Magalhaes I.L.F."/>
            <person name="Oliveira U."/>
            <person name="Santos F.R."/>
            <person name="Vidigal T.H.D.A."/>
            <person name="Brescovit A.D."/>
            <person name="Santos A.J."/>
        </authorList>
    </citation>
    <scope>NUCLEOTIDE SEQUENCE</scope>
    <source>
        <tissue evidence="1">Shoot tissue taken approximately 20 cm above the soil surface</tissue>
    </source>
</reference>
<protein>
    <submittedName>
        <fullName evidence="1">Uncharacterized protein</fullName>
    </submittedName>
</protein>
<reference evidence="1" key="2">
    <citation type="journal article" date="2015" name="Data Brief">
        <title>Shoot transcriptome of the giant reed, Arundo donax.</title>
        <authorList>
            <person name="Barrero R.A."/>
            <person name="Guerrero F.D."/>
            <person name="Moolhuijzen P."/>
            <person name="Goolsby J.A."/>
            <person name="Tidwell J."/>
            <person name="Bellgard S.E."/>
            <person name="Bellgard M.I."/>
        </authorList>
    </citation>
    <scope>NUCLEOTIDE SEQUENCE</scope>
    <source>
        <tissue evidence="1">Shoot tissue taken approximately 20 cm above the soil surface</tissue>
    </source>
</reference>
<sequence>MLAAHLHFVIGEYYQRCKNEIDMVIGLGNSV</sequence>
<accession>A0A0A8Y7R4</accession>